<keyword evidence="5" id="KW-0540">Nuclease</keyword>
<feature type="binding site" evidence="3">
    <location>
        <position position="236"/>
    </location>
    <ligand>
        <name>a divalent metal cation</name>
        <dbReference type="ChEBI" id="CHEBI:60240"/>
        <label>1</label>
    </ligand>
</feature>
<dbReference type="FunFam" id="3.20.20.140:FF:000005">
    <property type="entry name" value="TatD family hydrolase"/>
    <property type="match status" value="1"/>
</dbReference>
<feature type="compositionally biased region" description="Pro residues" evidence="4">
    <location>
        <begin position="15"/>
        <end position="25"/>
    </location>
</feature>
<evidence type="ECO:0000256" key="2">
    <source>
        <dbReference type="ARBA" id="ARBA00022801"/>
    </source>
</evidence>
<feature type="binding site" evidence="3">
    <location>
        <position position="31"/>
    </location>
    <ligand>
        <name>a divalent metal cation</name>
        <dbReference type="ChEBI" id="CHEBI:60240"/>
        <label>1</label>
    </ligand>
</feature>
<feature type="binding site" evidence="3">
    <location>
        <position position="186"/>
    </location>
    <ligand>
        <name>a divalent metal cation</name>
        <dbReference type="ChEBI" id="CHEBI:60240"/>
        <label>2</label>
    </ligand>
</feature>
<dbReference type="GO" id="GO:0046872">
    <property type="term" value="F:metal ion binding"/>
    <property type="evidence" value="ECO:0007669"/>
    <property type="project" value="UniProtKB-KW"/>
</dbReference>
<keyword evidence="2" id="KW-0378">Hydrolase</keyword>
<dbReference type="RefSeq" id="WP_154593299.1">
    <property type="nucleotide sequence ID" value="NZ_CP171001.1"/>
</dbReference>
<dbReference type="Proteomes" id="UP000431092">
    <property type="component" value="Unassembled WGS sequence"/>
</dbReference>
<accession>A0A6I3IYM6</accession>
<evidence type="ECO:0000256" key="4">
    <source>
        <dbReference type="SAM" id="MobiDB-lite"/>
    </source>
</evidence>
<evidence type="ECO:0000256" key="1">
    <source>
        <dbReference type="ARBA" id="ARBA00022723"/>
    </source>
</evidence>
<feature type="region of interest" description="Disordered" evidence="4">
    <location>
        <begin position="1"/>
        <end position="46"/>
    </location>
</feature>
<dbReference type="GO" id="GO:0004527">
    <property type="term" value="F:exonuclease activity"/>
    <property type="evidence" value="ECO:0007669"/>
    <property type="project" value="UniProtKB-KW"/>
</dbReference>
<organism evidence="5 6">
    <name type="scientific">Arsenicicoccus cauae</name>
    <dbReference type="NCBI Taxonomy" id="2663847"/>
    <lineage>
        <taxon>Bacteria</taxon>
        <taxon>Bacillati</taxon>
        <taxon>Actinomycetota</taxon>
        <taxon>Actinomycetes</taxon>
        <taxon>Micrococcales</taxon>
        <taxon>Intrasporangiaceae</taxon>
        <taxon>Arsenicicoccus</taxon>
    </lineage>
</organism>
<dbReference type="CDD" id="cd01310">
    <property type="entry name" value="TatD_DNAse"/>
    <property type="match status" value="1"/>
</dbReference>
<feature type="compositionally biased region" description="Basic and acidic residues" evidence="4">
    <location>
        <begin position="30"/>
        <end position="46"/>
    </location>
</feature>
<sequence length="289" mass="31366">MTDGGGHGAGQERGAPPPLPDPLPLPVVDNHTHVDTARDGGERPDLSEVIRQARSVGVDRLVQVGCDLEAARWTVETAVTHPEVIGGVALHPNEVPPLAARGDLAAAYAEIERLAQHPRVRVVGETGLDYFRTGPEGRDVQHESFRWHIDLAKRLGKALQIHDRDSHEDVLRILAEEGAPPVTVLHCFSGDITVARECVERGYYLSFAGTVTFKSAKSLRDALSIVPLSQVLVETDAPYLTPHPWRGGTNAPYLIPVTLRSMATTLNVDVPTLCRAVSDNAERIYGGWS</sequence>
<dbReference type="GO" id="GO:0005829">
    <property type="term" value="C:cytosol"/>
    <property type="evidence" value="ECO:0007669"/>
    <property type="project" value="TreeGrafter"/>
</dbReference>
<dbReference type="InterPro" id="IPR001130">
    <property type="entry name" value="TatD-like"/>
</dbReference>
<keyword evidence="1 3" id="KW-0479">Metal-binding</keyword>
<dbReference type="AlphaFoldDB" id="A0A6I3IYM6"/>
<gene>
    <name evidence="5" type="ORF">GGG17_08595</name>
</gene>
<name>A0A6I3IYM6_9MICO</name>
<dbReference type="PANTHER" id="PTHR46124">
    <property type="entry name" value="D-AMINOACYL-TRNA DEACYLASE"/>
    <property type="match status" value="1"/>
</dbReference>
<protein>
    <submittedName>
        <fullName evidence="5">YchF/TatD family DNA exonuclease</fullName>
    </submittedName>
</protein>
<dbReference type="Gene3D" id="3.20.20.140">
    <property type="entry name" value="Metal-dependent hydrolases"/>
    <property type="match status" value="1"/>
</dbReference>
<proteinExistence type="predicted"/>
<feature type="binding site" evidence="3">
    <location>
        <position position="162"/>
    </location>
    <ligand>
        <name>a divalent metal cation</name>
        <dbReference type="ChEBI" id="CHEBI:60240"/>
        <label>2</label>
    </ligand>
</feature>
<dbReference type="GO" id="GO:0004536">
    <property type="term" value="F:DNA nuclease activity"/>
    <property type="evidence" value="ECO:0007669"/>
    <property type="project" value="InterPro"/>
</dbReference>
<evidence type="ECO:0000256" key="3">
    <source>
        <dbReference type="PIRSR" id="PIRSR005902-1"/>
    </source>
</evidence>
<dbReference type="NCBIfam" id="TIGR00010">
    <property type="entry name" value="YchF/TatD family DNA exonuclease"/>
    <property type="match status" value="1"/>
</dbReference>
<dbReference type="PIRSF" id="PIRSF005902">
    <property type="entry name" value="DNase_TatD"/>
    <property type="match status" value="1"/>
</dbReference>
<reference evidence="5 6" key="1">
    <citation type="submission" date="2019-11" db="EMBL/GenBank/DDBJ databases">
        <title>Whole genome sequencing identifies a novel species of the genus Arsenicicoccus isolated from human blood.</title>
        <authorList>
            <person name="Jeong J.H."/>
            <person name="Kweon O.J."/>
            <person name="Kim H.R."/>
            <person name="Kim T.-H."/>
            <person name="Ha S.-M."/>
            <person name="Lee M.-K."/>
        </authorList>
    </citation>
    <scope>NUCLEOTIDE SEQUENCE [LARGE SCALE GENOMIC DNA]</scope>
    <source>
        <strain evidence="5 6">MKL-02</strain>
    </source>
</reference>
<evidence type="ECO:0000313" key="5">
    <source>
        <dbReference type="EMBL" id="MTB72026.1"/>
    </source>
</evidence>
<keyword evidence="5" id="KW-0269">Exonuclease</keyword>
<dbReference type="PANTHER" id="PTHR46124:SF2">
    <property type="entry name" value="D-AMINOACYL-TRNA DEACYLASE"/>
    <property type="match status" value="1"/>
</dbReference>
<dbReference type="InterPro" id="IPR015991">
    <property type="entry name" value="TatD/YcfH-like"/>
</dbReference>
<dbReference type="EMBL" id="WLVL01000028">
    <property type="protein sequence ID" value="MTB72026.1"/>
    <property type="molecule type" value="Genomic_DNA"/>
</dbReference>
<keyword evidence="6" id="KW-1185">Reference proteome</keyword>
<feature type="binding site" evidence="3">
    <location>
        <position position="33"/>
    </location>
    <ligand>
        <name>a divalent metal cation</name>
        <dbReference type="ChEBI" id="CHEBI:60240"/>
        <label>1</label>
    </ligand>
</feature>
<dbReference type="Pfam" id="PF01026">
    <property type="entry name" value="TatD_DNase"/>
    <property type="match status" value="1"/>
</dbReference>
<dbReference type="InterPro" id="IPR032466">
    <property type="entry name" value="Metal_Hydrolase"/>
</dbReference>
<dbReference type="SUPFAM" id="SSF51556">
    <property type="entry name" value="Metallo-dependent hydrolases"/>
    <property type="match status" value="1"/>
</dbReference>
<comment type="caution">
    <text evidence="5">The sequence shown here is derived from an EMBL/GenBank/DDBJ whole genome shotgun (WGS) entry which is preliminary data.</text>
</comment>
<feature type="binding site" evidence="3">
    <location>
        <position position="125"/>
    </location>
    <ligand>
        <name>a divalent metal cation</name>
        <dbReference type="ChEBI" id="CHEBI:60240"/>
        <label>1</label>
    </ligand>
</feature>
<feature type="compositionally biased region" description="Gly residues" evidence="4">
    <location>
        <begin position="1"/>
        <end position="11"/>
    </location>
</feature>
<evidence type="ECO:0000313" key="6">
    <source>
        <dbReference type="Proteomes" id="UP000431092"/>
    </source>
</evidence>